<keyword evidence="4" id="KW-0539">Nucleus</keyword>
<dbReference type="GO" id="GO:0006352">
    <property type="term" value="P:DNA-templated transcription initiation"/>
    <property type="evidence" value="ECO:0007669"/>
    <property type="project" value="InterPro"/>
</dbReference>
<keyword evidence="2" id="KW-0240">DNA-directed RNA polymerase</keyword>
<feature type="region of interest" description="Disordered" evidence="5">
    <location>
        <begin position="173"/>
        <end position="290"/>
    </location>
</feature>
<proteinExistence type="predicted"/>
<reference evidence="6" key="2">
    <citation type="submission" date="2020-05" db="UniProtKB">
        <authorList>
            <consortium name="EnsemblMetazoa"/>
        </authorList>
    </citation>
    <scope>IDENTIFICATION</scope>
    <source>
        <strain evidence="6">FAR1</strain>
    </source>
</reference>
<feature type="region of interest" description="Disordered" evidence="5">
    <location>
        <begin position="305"/>
        <end position="377"/>
    </location>
</feature>
<feature type="compositionally biased region" description="Acidic residues" evidence="5">
    <location>
        <begin position="200"/>
        <end position="226"/>
    </location>
</feature>
<dbReference type="InterPro" id="IPR041901">
    <property type="entry name" value="RNAP_I_Rpa43_N"/>
</dbReference>
<reference evidence="7" key="1">
    <citation type="submission" date="2014-01" db="EMBL/GenBank/DDBJ databases">
        <title>The Genome Sequence of Anopheles farauti FAR1 (V2).</title>
        <authorList>
            <consortium name="The Broad Institute Genomics Platform"/>
            <person name="Neafsey D.E."/>
            <person name="Besansky N."/>
            <person name="Howell P."/>
            <person name="Walton C."/>
            <person name="Young S.K."/>
            <person name="Zeng Q."/>
            <person name="Gargeya S."/>
            <person name="Fitzgerald M."/>
            <person name="Haas B."/>
            <person name="Abouelleil A."/>
            <person name="Allen A.W."/>
            <person name="Alvarado L."/>
            <person name="Arachchi H.M."/>
            <person name="Berlin A.M."/>
            <person name="Chapman S.B."/>
            <person name="Gainer-Dewar J."/>
            <person name="Goldberg J."/>
            <person name="Griggs A."/>
            <person name="Gujja S."/>
            <person name="Hansen M."/>
            <person name="Howarth C."/>
            <person name="Imamovic A."/>
            <person name="Ireland A."/>
            <person name="Larimer J."/>
            <person name="McCowan C."/>
            <person name="Murphy C."/>
            <person name="Pearson M."/>
            <person name="Poon T.W."/>
            <person name="Priest M."/>
            <person name="Roberts A."/>
            <person name="Saif S."/>
            <person name="Shea T."/>
            <person name="Sisk P."/>
            <person name="Sykes S."/>
            <person name="Wortman J."/>
            <person name="Nusbaum C."/>
            <person name="Birren B."/>
        </authorList>
    </citation>
    <scope>NUCLEOTIDE SEQUENCE [LARGE SCALE GENOMIC DNA]</scope>
    <source>
        <strain evidence="7">FAR1</strain>
    </source>
</reference>
<dbReference type="Gene3D" id="3.30.1490.120">
    <property type="entry name" value="RNA polymerase Rpb7-like, N-terminal domain"/>
    <property type="match status" value="1"/>
</dbReference>
<dbReference type="PANTHER" id="PTHR12709">
    <property type="entry name" value="DNA-DIRECTED RNA POLYMERASE II, III"/>
    <property type="match status" value="1"/>
</dbReference>
<accession>A0A182QE73</accession>
<evidence type="ECO:0000256" key="1">
    <source>
        <dbReference type="ARBA" id="ARBA00004123"/>
    </source>
</evidence>
<dbReference type="GO" id="GO:0006362">
    <property type="term" value="P:transcription elongation by RNA polymerase I"/>
    <property type="evidence" value="ECO:0007669"/>
    <property type="project" value="TreeGrafter"/>
</dbReference>
<evidence type="ECO:0008006" key="8">
    <source>
        <dbReference type="Google" id="ProtNLM"/>
    </source>
</evidence>
<sequence length="442" mass="49266">MDRITLVKYTKFSVEELQESVSDPLSCVVLVQLNEILSLRPRDCEHIVKGVRRCVTDKIGQYHAKLGGIVLGYAKIRIENALTAHRLDSPYMHVRATIDYFVFQPIIGRKLRGTVNYVSKHFVCAVLFRVFNVTVQLTKNINTIALNVKKDSEIEFVVKSCNMRSEIPMIEGDLVSSSGGVNPGRIKQETGTEMVTAEEVKEENEENEEHEEHEEHEEQEQSDDQEERQPPPSVVETVDSTLPVVIKQEPKTPKTKKHKQNESAASTPIVANGLPIVSSPDSDTDGTDERINSLLGQMFGKQFLTANVSSKKRKNKEKKSPQKSSTVVEAISIKQEIPSDVEDNPSRQNGTEFLPNGFSTPAPLANGTNGKGKQRKIQFNLTPTVTQIKTEPTESYQPDSPVHRQGCAAVSPSESFMQWYSMHRAHGIPDTFSIAVRKQSGA</sequence>
<dbReference type="InterPro" id="IPR045113">
    <property type="entry name" value="Rpb7-like"/>
</dbReference>
<dbReference type="EnsemblMetazoa" id="AFAF008356-RA">
    <property type="protein sequence ID" value="AFAF008356-PA"/>
    <property type="gene ID" value="AFAF008356"/>
</dbReference>
<dbReference type="GO" id="GO:0005736">
    <property type="term" value="C:RNA polymerase I complex"/>
    <property type="evidence" value="ECO:0007669"/>
    <property type="project" value="TreeGrafter"/>
</dbReference>
<evidence type="ECO:0000256" key="2">
    <source>
        <dbReference type="ARBA" id="ARBA00022478"/>
    </source>
</evidence>
<dbReference type="PANTHER" id="PTHR12709:SF5">
    <property type="entry name" value="DNA-DIRECTED RNA POLYMERASE I SUBUNIT RPA43"/>
    <property type="match status" value="1"/>
</dbReference>
<organism evidence="6 7">
    <name type="scientific">Anopheles farauti</name>
    <dbReference type="NCBI Taxonomy" id="69004"/>
    <lineage>
        <taxon>Eukaryota</taxon>
        <taxon>Metazoa</taxon>
        <taxon>Ecdysozoa</taxon>
        <taxon>Arthropoda</taxon>
        <taxon>Hexapoda</taxon>
        <taxon>Insecta</taxon>
        <taxon>Pterygota</taxon>
        <taxon>Neoptera</taxon>
        <taxon>Endopterygota</taxon>
        <taxon>Diptera</taxon>
        <taxon>Nematocera</taxon>
        <taxon>Culicoidea</taxon>
        <taxon>Culicidae</taxon>
        <taxon>Anophelinae</taxon>
        <taxon>Anopheles</taxon>
    </lineage>
</organism>
<dbReference type="EMBL" id="AXCN02001102">
    <property type="status" value="NOT_ANNOTATED_CDS"/>
    <property type="molecule type" value="Genomic_DNA"/>
</dbReference>
<evidence type="ECO:0000256" key="5">
    <source>
        <dbReference type="SAM" id="MobiDB-lite"/>
    </source>
</evidence>
<dbReference type="CDD" id="cd04328">
    <property type="entry name" value="RNAP_I_Rpa43_N"/>
    <property type="match status" value="1"/>
</dbReference>
<dbReference type="AlphaFoldDB" id="A0A182QE73"/>
<comment type="subcellular location">
    <subcellularLocation>
        <location evidence="1">Nucleus</location>
    </subcellularLocation>
</comment>
<protein>
    <recommendedName>
        <fullName evidence="8">RPA43 OB domain-containing protein</fullName>
    </recommendedName>
</protein>
<evidence type="ECO:0000256" key="4">
    <source>
        <dbReference type="ARBA" id="ARBA00023242"/>
    </source>
</evidence>
<evidence type="ECO:0000313" key="6">
    <source>
        <dbReference type="EnsemblMetazoa" id="AFAF008356-PA"/>
    </source>
</evidence>
<keyword evidence="7" id="KW-1185">Reference proteome</keyword>
<dbReference type="Proteomes" id="UP000075886">
    <property type="component" value="Unassembled WGS sequence"/>
</dbReference>
<dbReference type="InterPro" id="IPR036898">
    <property type="entry name" value="RNA_pol_Rpb7-like_N_sf"/>
</dbReference>
<dbReference type="VEuPathDB" id="VectorBase:AFAF008356"/>
<dbReference type="STRING" id="69004.A0A182QE73"/>
<keyword evidence="3" id="KW-0804">Transcription</keyword>
<evidence type="ECO:0000256" key="3">
    <source>
        <dbReference type="ARBA" id="ARBA00023163"/>
    </source>
</evidence>
<name>A0A182QE73_9DIPT</name>
<evidence type="ECO:0000313" key="7">
    <source>
        <dbReference type="Proteomes" id="UP000075886"/>
    </source>
</evidence>